<evidence type="ECO:0000313" key="2">
    <source>
        <dbReference type="Proteomes" id="UP000029273"/>
    </source>
</evidence>
<dbReference type="Pfam" id="PF12643">
    <property type="entry name" value="MazG-like"/>
    <property type="match status" value="1"/>
</dbReference>
<dbReference type="STRING" id="160660.BJI67_00640"/>
<comment type="caution">
    <text evidence="1">The sequence shown here is derived from an EMBL/GenBank/DDBJ whole genome shotgun (WGS) entry which is preliminary data.</text>
</comment>
<dbReference type="Gene3D" id="1.10.287.1080">
    <property type="entry name" value="MazG-like"/>
    <property type="match status" value="1"/>
</dbReference>
<dbReference type="AlphaFoldDB" id="A0A1A6C4J0"/>
<protein>
    <submittedName>
        <fullName evidence="1">Nucleotide pyrophosphohydrolase</fullName>
    </submittedName>
</protein>
<dbReference type="PANTHER" id="PTHR46523">
    <property type="entry name" value="DCTP PYROPHOSPHATASE 1"/>
    <property type="match status" value="1"/>
</dbReference>
<sequence length="127" mass="14661">MPDTDALETLRAALEVFARERDWEVFHTPKNLAMALSVEAAELLECFQWLTPEESAAPDAKRRLEIEHEMADVLLYLIRLADCLDIDLRAVALRKLEINRAKYPAERVRGQSRKYHEYDEYEPGDGG</sequence>
<dbReference type="GO" id="GO:0009143">
    <property type="term" value="P:nucleoside triphosphate catabolic process"/>
    <property type="evidence" value="ECO:0007669"/>
    <property type="project" value="InterPro"/>
</dbReference>
<proteinExistence type="predicted"/>
<dbReference type="InterPro" id="IPR052555">
    <property type="entry name" value="dCTP_Pyrophosphatase"/>
</dbReference>
<dbReference type="SUPFAM" id="SSF101386">
    <property type="entry name" value="all-alpha NTP pyrophosphatases"/>
    <property type="match status" value="1"/>
</dbReference>
<accession>A0A1A6C4J0</accession>
<dbReference type="RefSeq" id="WP_038088191.1">
    <property type="nucleotide sequence ID" value="NZ_JQSG02000003.1"/>
</dbReference>
<dbReference type="GO" id="GO:0047429">
    <property type="term" value="F:nucleoside triphosphate diphosphatase activity"/>
    <property type="evidence" value="ECO:0007669"/>
    <property type="project" value="InterPro"/>
</dbReference>
<name>A0A1A6C4J0_9GAMM</name>
<organism evidence="1 2">
    <name type="scientific">Acidihalobacter prosperus</name>
    <dbReference type="NCBI Taxonomy" id="160660"/>
    <lineage>
        <taxon>Bacteria</taxon>
        <taxon>Pseudomonadati</taxon>
        <taxon>Pseudomonadota</taxon>
        <taxon>Gammaproteobacteria</taxon>
        <taxon>Chromatiales</taxon>
        <taxon>Ectothiorhodospiraceae</taxon>
        <taxon>Acidihalobacter</taxon>
    </lineage>
</organism>
<dbReference type="EMBL" id="JQSG02000003">
    <property type="protein sequence ID" value="OBS09481.1"/>
    <property type="molecule type" value="Genomic_DNA"/>
</dbReference>
<keyword evidence="2" id="KW-1185">Reference proteome</keyword>
<evidence type="ECO:0000313" key="1">
    <source>
        <dbReference type="EMBL" id="OBS09481.1"/>
    </source>
</evidence>
<gene>
    <name evidence="1" type="ORF">Thpro_021809</name>
</gene>
<dbReference type="OrthoDB" id="9791898at2"/>
<dbReference type="PIRSF" id="PIRSF029826">
    <property type="entry name" value="UCP029826_pph"/>
    <property type="match status" value="1"/>
</dbReference>
<dbReference type="Proteomes" id="UP000029273">
    <property type="component" value="Unassembled WGS sequence"/>
</dbReference>
<dbReference type="CDD" id="cd11537">
    <property type="entry name" value="NTP-PPase_RS21-C6_like"/>
    <property type="match status" value="1"/>
</dbReference>
<dbReference type="InterPro" id="IPR025984">
    <property type="entry name" value="DCTPP"/>
</dbReference>
<reference evidence="1 2" key="1">
    <citation type="journal article" date="2014" name="Genome Announc.">
        <title>Draft Genome Sequence of the Iron-Oxidizing, Acidophilic, and Halotolerant 'Thiobacillus prosperus' Type Strain DSM 5130.</title>
        <authorList>
            <person name="Ossandon F.J."/>
            <person name="Cardenas J.P."/>
            <person name="Corbett M."/>
            <person name="Quatrini R."/>
            <person name="Holmes D.S."/>
            <person name="Watkin E."/>
        </authorList>
    </citation>
    <scope>NUCLEOTIDE SEQUENCE [LARGE SCALE GENOMIC DNA]</scope>
    <source>
        <strain evidence="1 2">DSM 5130</strain>
    </source>
</reference>
<dbReference type="PANTHER" id="PTHR46523:SF1">
    <property type="entry name" value="DCTP PYROPHOSPHATASE 1"/>
    <property type="match status" value="1"/>
</dbReference>